<proteinExistence type="predicted"/>
<evidence type="ECO:0000313" key="18">
    <source>
        <dbReference type="EMBL" id="SDX43487.1"/>
    </source>
</evidence>
<feature type="transmembrane region" description="Helical" evidence="15">
    <location>
        <begin position="163"/>
        <end position="185"/>
    </location>
</feature>
<keyword evidence="10" id="KW-0067">ATP-binding</keyword>
<keyword evidence="12" id="KW-0902">Two-component regulatory system</keyword>
<dbReference type="Gene3D" id="1.10.287.130">
    <property type="match status" value="1"/>
</dbReference>
<protein>
    <recommendedName>
        <fullName evidence="3">histidine kinase</fullName>
        <ecNumber evidence="3">2.7.13.3</ecNumber>
    </recommendedName>
</protein>
<dbReference type="InterPro" id="IPR050398">
    <property type="entry name" value="HssS/ArlS-like"/>
</dbReference>
<dbReference type="SUPFAM" id="SSF55874">
    <property type="entry name" value="ATPase domain of HSP90 chaperone/DNA topoisomerase II/histidine kinase"/>
    <property type="match status" value="1"/>
</dbReference>
<dbReference type="SUPFAM" id="SSF158472">
    <property type="entry name" value="HAMP domain-like"/>
    <property type="match status" value="1"/>
</dbReference>
<dbReference type="RefSeq" id="WP_093105362.1">
    <property type="nucleotide sequence ID" value="NZ_FNOS01000001.1"/>
</dbReference>
<evidence type="ECO:0000256" key="12">
    <source>
        <dbReference type="ARBA" id="ARBA00023012"/>
    </source>
</evidence>
<dbReference type="InterPro" id="IPR036097">
    <property type="entry name" value="HisK_dim/P_sf"/>
</dbReference>
<dbReference type="InterPro" id="IPR003594">
    <property type="entry name" value="HATPase_dom"/>
</dbReference>
<dbReference type="Pfam" id="PF02518">
    <property type="entry name" value="HATPase_c"/>
    <property type="match status" value="1"/>
</dbReference>
<dbReference type="Gene3D" id="3.30.565.10">
    <property type="entry name" value="Histidine kinase-like ATPase, C-terminal domain"/>
    <property type="match status" value="1"/>
</dbReference>
<keyword evidence="9 18" id="KW-0418">Kinase</keyword>
<feature type="coiled-coil region" evidence="14">
    <location>
        <begin position="216"/>
        <end position="243"/>
    </location>
</feature>
<feature type="domain" description="Histidine kinase" evidence="16">
    <location>
        <begin position="243"/>
        <end position="457"/>
    </location>
</feature>
<keyword evidence="11 15" id="KW-1133">Transmembrane helix</keyword>
<keyword evidence="7 15" id="KW-0812">Transmembrane</keyword>
<dbReference type="InterPro" id="IPR003661">
    <property type="entry name" value="HisK_dim/P_dom"/>
</dbReference>
<evidence type="ECO:0000256" key="3">
    <source>
        <dbReference type="ARBA" id="ARBA00012438"/>
    </source>
</evidence>
<dbReference type="PANTHER" id="PTHR45528">
    <property type="entry name" value="SENSOR HISTIDINE KINASE CPXA"/>
    <property type="match status" value="1"/>
</dbReference>
<dbReference type="Pfam" id="PF00672">
    <property type="entry name" value="HAMP"/>
    <property type="match status" value="1"/>
</dbReference>
<evidence type="ECO:0000256" key="8">
    <source>
        <dbReference type="ARBA" id="ARBA00022741"/>
    </source>
</evidence>
<comment type="caution">
    <text evidence="18">The sequence shown here is derived from an EMBL/GenBank/DDBJ whole genome shotgun (WGS) entry which is preliminary data.</text>
</comment>
<evidence type="ECO:0000256" key="7">
    <source>
        <dbReference type="ARBA" id="ARBA00022692"/>
    </source>
</evidence>
<dbReference type="PANTHER" id="PTHR45528:SF1">
    <property type="entry name" value="SENSOR HISTIDINE KINASE CPXA"/>
    <property type="match status" value="1"/>
</dbReference>
<dbReference type="InterPro" id="IPR004358">
    <property type="entry name" value="Sig_transdc_His_kin-like_C"/>
</dbReference>
<dbReference type="PRINTS" id="PR00344">
    <property type="entry name" value="BCTRLSENSOR"/>
</dbReference>
<name>A0A1H3BNR1_9BACI</name>
<dbReference type="InterPro" id="IPR036890">
    <property type="entry name" value="HATPase_C_sf"/>
</dbReference>
<gene>
    <name evidence="18" type="ORF">SAMN04488081_0511</name>
</gene>
<dbReference type="CDD" id="cd06225">
    <property type="entry name" value="HAMP"/>
    <property type="match status" value="1"/>
</dbReference>
<dbReference type="EC" id="2.7.13.3" evidence="3"/>
<dbReference type="Proteomes" id="UP000198647">
    <property type="component" value="Unassembled WGS sequence"/>
</dbReference>
<evidence type="ECO:0000256" key="2">
    <source>
        <dbReference type="ARBA" id="ARBA00004651"/>
    </source>
</evidence>
<dbReference type="Gene3D" id="6.10.340.10">
    <property type="match status" value="1"/>
</dbReference>
<dbReference type="SMART" id="SM00387">
    <property type="entry name" value="HATPase_c"/>
    <property type="match status" value="1"/>
</dbReference>
<dbReference type="CDD" id="cd00082">
    <property type="entry name" value="HisKA"/>
    <property type="match status" value="1"/>
</dbReference>
<keyword evidence="19" id="KW-1185">Reference proteome</keyword>
<dbReference type="SUPFAM" id="SSF47384">
    <property type="entry name" value="Homodimeric domain of signal transducing histidine kinase"/>
    <property type="match status" value="1"/>
</dbReference>
<evidence type="ECO:0000256" key="10">
    <source>
        <dbReference type="ARBA" id="ARBA00022840"/>
    </source>
</evidence>
<organism evidence="18 19">
    <name type="scientific">Salimicrobium album</name>
    <dbReference type="NCBI Taxonomy" id="50717"/>
    <lineage>
        <taxon>Bacteria</taxon>
        <taxon>Bacillati</taxon>
        <taxon>Bacillota</taxon>
        <taxon>Bacilli</taxon>
        <taxon>Bacillales</taxon>
        <taxon>Bacillaceae</taxon>
        <taxon>Salimicrobium</taxon>
    </lineage>
</organism>
<evidence type="ECO:0000259" key="16">
    <source>
        <dbReference type="PROSITE" id="PS50109"/>
    </source>
</evidence>
<comment type="subcellular location">
    <subcellularLocation>
        <location evidence="2">Cell membrane</location>
        <topology evidence="2">Multi-pass membrane protein</topology>
    </subcellularLocation>
</comment>
<feature type="domain" description="HAMP" evidence="17">
    <location>
        <begin position="183"/>
        <end position="235"/>
    </location>
</feature>
<dbReference type="PROSITE" id="PS50109">
    <property type="entry name" value="HIS_KIN"/>
    <property type="match status" value="1"/>
</dbReference>
<keyword evidence="4" id="KW-1003">Cell membrane</keyword>
<dbReference type="PROSITE" id="PS50885">
    <property type="entry name" value="HAMP"/>
    <property type="match status" value="1"/>
</dbReference>
<dbReference type="CDD" id="cd00075">
    <property type="entry name" value="HATPase"/>
    <property type="match status" value="1"/>
</dbReference>
<keyword evidence="5" id="KW-0597">Phosphoprotein</keyword>
<evidence type="ECO:0000256" key="13">
    <source>
        <dbReference type="ARBA" id="ARBA00023136"/>
    </source>
</evidence>
<evidence type="ECO:0000256" key="5">
    <source>
        <dbReference type="ARBA" id="ARBA00022553"/>
    </source>
</evidence>
<comment type="catalytic activity">
    <reaction evidence="1">
        <text>ATP + protein L-histidine = ADP + protein N-phospho-L-histidine.</text>
        <dbReference type="EC" id="2.7.13.3"/>
    </reaction>
</comment>
<sequence length="460" mass="51821">MRGKLSVKLGLLFFVLMLVIEIALFFILYITISNHRVSEVMEGLLARGAGHRDVLENNYDSTTLEHVVLMESEASTDVIITDENGNIKGRSSEEDVEFQSSVVRDIAPVKDNEDRIIEEKWAELPYVATVSPIFVDGVHKGEVFMFSPSGTIRDTLTHLSEQFLLVMLLIGAVTLVVVFALSQIITRPLIRMQQVTEKLSAGKADRKLDERHNDELGSLAVSINSLSEDLERLKKDRNNFLSSIAHELRTPLTYIKGYAEVASRKGTSNEERVEYLAIIREEIYHLTSLVQQLFQLAKMEENSFVIDPSVIELTTLLVDVRSQMQPLFEERQAGLSISVPEEVFVYGDAVRLKQVFYNLLNNSVFYGFESPQVEINVTVIRGEVHILVADNGPGVPEETLPYLFERLYRVEKARSRKYGGSGLGLSIVKEIIEKHEGTVQAFNDNGLSILIKLPEEKNYG</sequence>
<reference evidence="18 19" key="1">
    <citation type="submission" date="2016-10" db="EMBL/GenBank/DDBJ databases">
        <authorList>
            <person name="Varghese N."/>
            <person name="Submissions S."/>
        </authorList>
    </citation>
    <scope>NUCLEOTIDE SEQUENCE [LARGE SCALE GENOMIC DNA]</scope>
    <source>
        <strain evidence="18 19">DSM 20748</strain>
    </source>
</reference>
<evidence type="ECO:0000256" key="14">
    <source>
        <dbReference type="SAM" id="Coils"/>
    </source>
</evidence>
<dbReference type="InterPro" id="IPR003660">
    <property type="entry name" value="HAMP_dom"/>
</dbReference>
<dbReference type="SMART" id="SM00304">
    <property type="entry name" value="HAMP"/>
    <property type="match status" value="1"/>
</dbReference>
<evidence type="ECO:0000256" key="1">
    <source>
        <dbReference type="ARBA" id="ARBA00000085"/>
    </source>
</evidence>
<evidence type="ECO:0000256" key="15">
    <source>
        <dbReference type="SAM" id="Phobius"/>
    </source>
</evidence>
<keyword evidence="13 15" id="KW-0472">Membrane</keyword>
<evidence type="ECO:0000313" key="19">
    <source>
        <dbReference type="Proteomes" id="UP000198647"/>
    </source>
</evidence>
<keyword evidence="14" id="KW-0175">Coiled coil</keyword>
<dbReference type="GO" id="GO:0016301">
    <property type="term" value="F:kinase activity"/>
    <property type="evidence" value="ECO:0007669"/>
    <property type="project" value="UniProtKB-KW"/>
</dbReference>
<evidence type="ECO:0000256" key="4">
    <source>
        <dbReference type="ARBA" id="ARBA00022475"/>
    </source>
</evidence>
<evidence type="ECO:0000256" key="11">
    <source>
        <dbReference type="ARBA" id="ARBA00022989"/>
    </source>
</evidence>
<feature type="transmembrane region" description="Helical" evidence="15">
    <location>
        <begin position="12"/>
        <end position="32"/>
    </location>
</feature>
<evidence type="ECO:0000259" key="17">
    <source>
        <dbReference type="PROSITE" id="PS50885"/>
    </source>
</evidence>
<dbReference type="EMBL" id="FNOS01000001">
    <property type="protein sequence ID" value="SDX43487.1"/>
    <property type="molecule type" value="Genomic_DNA"/>
</dbReference>
<dbReference type="SMART" id="SM00388">
    <property type="entry name" value="HisKA"/>
    <property type="match status" value="1"/>
</dbReference>
<keyword evidence="6" id="KW-0808">Transferase</keyword>
<dbReference type="InterPro" id="IPR005467">
    <property type="entry name" value="His_kinase_dom"/>
</dbReference>
<keyword evidence="8" id="KW-0547">Nucleotide-binding</keyword>
<evidence type="ECO:0000256" key="6">
    <source>
        <dbReference type="ARBA" id="ARBA00022679"/>
    </source>
</evidence>
<evidence type="ECO:0000256" key="9">
    <source>
        <dbReference type="ARBA" id="ARBA00022777"/>
    </source>
</evidence>
<dbReference type="Pfam" id="PF00512">
    <property type="entry name" value="HisKA"/>
    <property type="match status" value="1"/>
</dbReference>
<accession>A0A1H3BNR1</accession>